<proteinExistence type="predicted"/>
<reference evidence="4 5" key="1">
    <citation type="submission" date="2024-11" db="EMBL/GenBank/DDBJ databases">
        <authorList>
            <person name="Mikucki A.G."/>
            <person name="Kahler C.M."/>
        </authorList>
    </citation>
    <scope>NUCLEOTIDE SEQUENCE [LARGE SCALE GENOMIC DNA]</scope>
    <source>
        <strain evidence="4 5">EXNM717</strain>
    </source>
</reference>
<evidence type="ECO:0000313" key="5">
    <source>
        <dbReference type="Proteomes" id="UP001621964"/>
    </source>
</evidence>
<dbReference type="PANTHER" id="PTHR34700">
    <property type="entry name" value="POTASSIUM BINDING PROTEIN KBP"/>
    <property type="match status" value="1"/>
</dbReference>
<evidence type="ECO:0000313" key="4">
    <source>
        <dbReference type="EMBL" id="MFK7642934.1"/>
    </source>
</evidence>
<dbReference type="EMBL" id="JBJGEB010000013">
    <property type="protein sequence ID" value="MFK7642934.1"/>
    <property type="molecule type" value="Genomic_DNA"/>
</dbReference>
<dbReference type="InterPro" id="IPR018392">
    <property type="entry name" value="LysM"/>
</dbReference>
<keyword evidence="2" id="KW-0732">Signal</keyword>
<dbReference type="CDD" id="cd00118">
    <property type="entry name" value="LysM"/>
    <property type="match status" value="1"/>
</dbReference>
<feature type="domain" description="LysM" evidence="3">
    <location>
        <begin position="33"/>
        <end position="82"/>
    </location>
</feature>
<dbReference type="SMART" id="SM00257">
    <property type="entry name" value="LysM"/>
    <property type="match status" value="1"/>
</dbReference>
<dbReference type="InterPro" id="IPR036779">
    <property type="entry name" value="LysM_dom_sf"/>
</dbReference>
<feature type="compositionally biased region" description="Basic and acidic residues" evidence="1">
    <location>
        <begin position="388"/>
        <end position="414"/>
    </location>
</feature>
<organism evidence="4 5">
    <name type="scientific">Neisseria oralis</name>
    <dbReference type="NCBI Taxonomy" id="1107316"/>
    <lineage>
        <taxon>Bacteria</taxon>
        <taxon>Pseudomonadati</taxon>
        <taxon>Pseudomonadota</taxon>
        <taxon>Betaproteobacteria</taxon>
        <taxon>Neisseriales</taxon>
        <taxon>Neisseriaceae</taxon>
        <taxon>Neisseria</taxon>
    </lineage>
</organism>
<feature type="signal peptide" evidence="2">
    <location>
        <begin position="1"/>
        <end position="22"/>
    </location>
</feature>
<sequence>MQKRIITLLCAASMAVSAQIHAAALKVRPNAPQRYVVKQGDTLWGISGKYLYSPWQWNRLWGANRSDVRNPHMIYPGQVLLLRYVNGQPRLGFESSSFNSDGIPIIKLHPRVREASSGYGIQTVNVNFYRMFMQHPQIIDQMKTQNAPKLIEGPDNRLMYSKGERVYAYGITEPGRYLVYRATKDITDPDTHKYLGQEVVFSGIVSTLPYTNSALEAASDKDKEYLKEGEYYTRIHPLAKVPTQTAQPMVVEEAVSEIRKGDFLLKMTDEGKSFQMMPHAPTRHIDAKVVSIFDGVSEAGQFQTITLNKGEADGLDKGTVLSLYKRSRQVKVDLENGKKGSKSVVKYVSIPAEEVGLAMVYRTGERLASAIILESLTSVNIGDTASEPGRDLDNMADDKPHVRNEPQDSHDTRNNEYNFRSNINLY</sequence>
<accession>A0ABW8Q5X9</accession>
<protein>
    <submittedName>
        <fullName evidence="4">LysM peptidoglycan-binding domain-containing protein</fullName>
    </submittedName>
</protein>
<dbReference type="Gene3D" id="3.10.350.10">
    <property type="entry name" value="LysM domain"/>
    <property type="match status" value="1"/>
</dbReference>
<dbReference type="PANTHER" id="PTHR34700:SF4">
    <property type="entry name" value="PHAGE-LIKE ELEMENT PBSX PROTEIN XKDP"/>
    <property type="match status" value="1"/>
</dbReference>
<dbReference type="InterPro" id="IPR052196">
    <property type="entry name" value="Bact_Kbp"/>
</dbReference>
<dbReference type="Pfam" id="PF01476">
    <property type="entry name" value="LysM"/>
    <property type="match status" value="1"/>
</dbReference>
<evidence type="ECO:0000256" key="1">
    <source>
        <dbReference type="SAM" id="MobiDB-lite"/>
    </source>
</evidence>
<comment type="caution">
    <text evidence="4">The sequence shown here is derived from an EMBL/GenBank/DDBJ whole genome shotgun (WGS) entry which is preliminary data.</text>
</comment>
<gene>
    <name evidence="4" type="ORF">ACI43T_10650</name>
</gene>
<evidence type="ECO:0000259" key="3">
    <source>
        <dbReference type="PROSITE" id="PS51782"/>
    </source>
</evidence>
<name>A0ABW8Q5X9_9NEIS</name>
<dbReference type="RefSeq" id="WP_405386991.1">
    <property type="nucleotide sequence ID" value="NZ_JBJGEB010000013.1"/>
</dbReference>
<feature type="region of interest" description="Disordered" evidence="1">
    <location>
        <begin position="383"/>
        <end position="418"/>
    </location>
</feature>
<dbReference type="SUPFAM" id="SSF54106">
    <property type="entry name" value="LysM domain"/>
    <property type="match status" value="1"/>
</dbReference>
<keyword evidence="5" id="KW-1185">Reference proteome</keyword>
<dbReference type="Proteomes" id="UP001621964">
    <property type="component" value="Unassembled WGS sequence"/>
</dbReference>
<feature type="chain" id="PRO_5045184416" evidence="2">
    <location>
        <begin position="23"/>
        <end position="426"/>
    </location>
</feature>
<evidence type="ECO:0000256" key="2">
    <source>
        <dbReference type="SAM" id="SignalP"/>
    </source>
</evidence>
<dbReference type="PROSITE" id="PS51782">
    <property type="entry name" value="LYSM"/>
    <property type="match status" value="1"/>
</dbReference>